<keyword evidence="7 11" id="KW-0811">Translocation</keyword>
<keyword evidence="2 11" id="KW-0813">Transport</keyword>
<dbReference type="SUPFAM" id="SSF144122">
    <property type="entry name" value="Tim10-like"/>
    <property type="match status" value="1"/>
</dbReference>
<dbReference type="Pfam" id="PF02953">
    <property type="entry name" value="zf-Tim10_DDP"/>
    <property type="match status" value="1"/>
</dbReference>
<dbReference type="InterPro" id="IPR035427">
    <property type="entry name" value="Tim10-like_dom_sf"/>
</dbReference>
<feature type="domain" description="Tim10-like" evidence="12">
    <location>
        <begin position="26"/>
        <end position="83"/>
    </location>
</feature>
<dbReference type="GO" id="GO:0045039">
    <property type="term" value="P:protein insertion into mitochondrial inner membrane"/>
    <property type="evidence" value="ECO:0007669"/>
    <property type="project" value="TreeGrafter"/>
</dbReference>
<name>A0AAV5QFV0_9ASCO</name>
<evidence type="ECO:0000256" key="4">
    <source>
        <dbReference type="ARBA" id="ARBA00022792"/>
    </source>
</evidence>
<reference evidence="13 14" key="1">
    <citation type="journal article" date="2023" name="Elife">
        <title>Identification of key yeast species and microbe-microbe interactions impacting larval growth of Drosophila in the wild.</title>
        <authorList>
            <person name="Mure A."/>
            <person name="Sugiura Y."/>
            <person name="Maeda R."/>
            <person name="Honda K."/>
            <person name="Sakurai N."/>
            <person name="Takahashi Y."/>
            <person name="Watada M."/>
            <person name="Katoh T."/>
            <person name="Gotoh A."/>
            <person name="Gotoh Y."/>
            <person name="Taniguchi I."/>
            <person name="Nakamura K."/>
            <person name="Hayashi T."/>
            <person name="Katayama T."/>
            <person name="Uemura T."/>
            <person name="Hattori Y."/>
        </authorList>
    </citation>
    <scope>NUCLEOTIDE SEQUENCE [LARGE SCALE GENOMIC DNA]</scope>
    <source>
        <strain evidence="13 14">SC-9</strain>
    </source>
</reference>
<evidence type="ECO:0000256" key="10">
    <source>
        <dbReference type="ARBA" id="ARBA00023157"/>
    </source>
</evidence>
<evidence type="ECO:0000256" key="2">
    <source>
        <dbReference type="ARBA" id="ARBA00022448"/>
    </source>
</evidence>
<evidence type="ECO:0000313" key="14">
    <source>
        <dbReference type="Proteomes" id="UP001360560"/>
    </source>
</evidence>
<comment type="caution">
    <text evidence="13">The sequence shown here is derived from an EMBL/GenBank/DDBJ whole genome shotgun (WGS) entry which is preliminary data.</text>
</comment>
<accession>A0AAV5QFV0</accession>
<evidence type="ECO:0000256" key="3">
    <source>
        <dbReference type="ARBA" id="ARBA00022723"/>
    </source>
</evidence>
<keyword evidence="8 11" id="KW-0496">Mitochondrion</keyword>
<dbReference type="PANTHER" id="PTHR11038">
    <property type="entry name" value="MITOCHONDRIAL IMPORT INNER MEMBRANE TRANSLOCASE SUBUNIT TIM10"/>
    <property type="match status" value="1"/>
</dbReference>
<evidence type="ECO:0000256" key="6">
    <source>
        <dbReference type="ARBA" id="ARBA00022927"/>
    </source>
</evidence>
<dbReference type="GO" id="GO:0015031">
    <property type="term" value="P:protein transport"/>
    <property type="evidence" value="ECO:0007669"/>
    <property type="project" value="UniProtKB-KW"/>
</dbReference>
<organism evidence="13 14">
    <name type="scientific">Saccharomycopsis crataegensis</name>
    <dbReference type="NCBI Taxonomy" id="43959"/>
    <lineage>
        <taxon>Eukaryota</taxon>
        <taxon>Fungi</taxon>
        <taxon>Dikarya</taxon>
        <taxon>Ascomycota</taxon>
        <taxon>Saccharomycotina</taxon>
        <taxon>Saccharomycetes</taxon>
        <taxon>Saccharomycopsidaceae</taxon>
        <taxon>Saccharomycopsis</taxon>
    </lineage>
</organism>
<comment type="domain">
    <text evidence="11">The twin CX3C motif contains 4 conserved Cys residues that form 2 disulfide bonds in the mitochondrial intermembrane space.</text>
</comment>
<comment type="function">
    <text evidence="11">Mitochondrial intermembrane chaperone that participates in the import and insertion of some multi-pass transmembrane proteins into the mitochondrial inner membrane. Also required for the transfer of beta-barrel precursors from the TOM complex to the sorting and assembly machinery (SAM complex) of the outer membrane. Acts as a chaperone-like protein that protects the hydrophobic precursors from aggregation and guide them through the mitochondrial intermembrane space.</text>
</comment>
<dbReference type="GO" id="GO:0005743">
    <property type="term" value="C:mitochondrial inner membrane"/>
    <property type="evidence" value="ECO:0007669"/>
    <property type="project" value="UniProtKB-SubCell"/>
</dbReference>
<dbReference type="GeneID" id="90071511"/>
<comment type="subunit">
    <text evidence="11">Heterohexamer.</text>
</comment>
<sequence>MSFWLNNSLVNSEEINEQRLMIADFQFTAGSKAYENAFKSCLKQCIPHHYTEGELNKGETVCADRCVVKFMKANLLIGQYIQQTKFANPQNMGAYQNLPLNNNNK</sequence>
<evidence type="ECO:0000313" key="13">
    <source>
        <dbReference type="EMBL" id="GMM33532.1"/>
    </source>
</evidence>
<dbReference type="Gene3D" id="1.10.287.810">
    <property type="entry name" value="Mitochondrial import inner membrane translocase subunit tim13 like domains"/>
    <property type="match status" value="1"/>
</dbReference>
<evidence type="ECO:0000256" key="11">
    <source>
        <dbReference type="RuleBase" id="RU367043"/>
    </source>
</evidence>
<keyword evidence="3" id="KW-0479">Metal-binding</keyword>
<comment type="similarity">
    <text evidence="1 11">Belongs to the small Tim family.</text>
</comment>
<keyword evidence="4 11" id="KW-0999">Mitochondrion inner membrane</keyword>
<evidence type="ECO:0000256" key="9">
    <source>
        <dbReference type="ARBA" id="ARBA00023136"/>
    </source>
</evidence>
<keyword evidence="10 11" id="KW-1015">Disulfide bond</keyword>
<evidence type="ECO:0000256" key="5">
    <source>
        <dbReference type="ARBA" id="ARBA00022833"/>
    </source>
</evidence>
<keyword evidence="14" id="KW-1185">Reference proteome</keyword>
<dbReference type="PANTHER" id="PTHR11038:SF18">
    <property type="entry name" value="MITOCHONDRIAL IMPORT INNER MEMBRANE TRANSLOCASE SUBUNIT TIM12"/>
    <property type="match status" value="1"/>
</dbReference>
<evidence type="ECO:0000259" key="12">
    <source>
        <dbReference type="Pfam" id="PF02953"/>
    </source>
</evidence>
<evidence type="ECO:0000256" key="8">
    <source>
        <dbReference type="ARBA" id="ARBA00023128"/>
    </source>
</evidence>
<keyword evidence="5" id="KW-0862">Zinc</keyword>
<evidence type="ECO:0000256" key="7">
    <source>
        <dbReference type="ARBA" id="ARBA00023010"/>
    </source>
</evidence>
<comment type="subcellular location">
    <subcellularLocation>
        <location evidence="11">Mitochondrion inner membrane</location>
        <topology evidence="11">Peripheral membrane protein</topology>
        <orientation evidence="11">Intermembrane side</orientation>
    </subcellularLocation>
</comment>
<gene>
    <name evidence="13" type="ORF">DASC09_008570</name>
</gene>
<dbReference type="AlphaFoldDB" id="A0AAV5QFV0"/>
<evidence type="ECO:0000256" key="1">
    <source>
        <dbReference type="ARBA" id="ARBA00006720"/>
    </source>
</evidence>
<proteinExistence type="inferred from homology"/>
<dbReference type="GO" id="GO:0046872">
    <property type="term" value="F:metal ion binding"/>
    <property type="evidence" value="ECO:0007669"/>
    <property type="project" value="UniProtKB-KW"/>
</dbReference>
<protein>
    <recommendedName>
        <fullName evidence="11">Mitochondrial import inner membrane translocase subunit</fullName>
    </recommendedName>
</protein>
<dbReference type="EMBL" id="BTFZ01000001">
    <property type="protein sequence ID" value="GMM33532.1"/>
    <property type="molecule type" value="Genomic_DNA"/>
</dbReference>
<keyword evidence="6 11" id="KW-0653">Protein transport</keyword>
<dbReference type="RefSeq" id="XP_064850532.1">
    <property type="nucleotide sequence ID" value="XM_064994460.1"/>
</dbReference>
<dbReference type="InterPro" id="IPR004217">
    <property type="entry name" value="Tim10-like"/>
</dbReference>
<keyword evidence="9" id="KW-0472">Membrane</keyword>
<keyword evidence="11" id="KW-0143">Chaperone</keyword>
<dbReference type="Proteomes" id="UP001360560">
    <property type="component" value="Unassembled WGS sequence"/>
</dbReference>